<protein>
    <submittedName>
        <fullName evidence="2">Uncharacterized protein</fullName>
    </submittedName>
</protein>
<feature type="region of interest" description="Disordered" evidence="1">
    <location>
        <begin position="9"/>
        <end position="38"/>
    </location>
</feature>
<dbReference type="Proteomes" id="UP001165378">
    <property type="component" value="Unassembled WGS sequence"/>
</dbReference>
<dbReference type="EMBL" id="JAKFHA010000003">
    <property type="protein sequence ID" value="MCF2527134.1"/>
    <property type="molecule type" value="Genomic_DNA"/>
</dbReference>
<gene>
    <name evidence="2" type="ORF">LZ495_07875</name>
</gene>
<keyword evidence="3" id="KW-1185">Reference proteome</keyword>
<sequence length="146" mass="15947">MSFFEGLVAADPEPEPPMPQAHYLVRYTPPDEGHGEEHPPNHWLAPAWVPHPAEAGRGPDVRIRLDGWEVWRCSATLRLTVFRRVTENHGGMFTSVHQRTASGLRFGPLLGDGRRVTTRRRGRAGGSLCTVVALPASDSNPGIGPG</sequence>
<organism evidence="2 3">
    <name type="scientific">Yinghuangia soli</name>
    <dbReference type="NCBI Taxonomy" id="2908204"/>
    <lineage>
        <taxon>Bacteria</taxon>
        <taxon>Bacillati</taxon>
        <taxon>Actinomycetota</taxon>
        <taxon>Actinomycetes</taxon>
        <taxon>Kitasatosporales</taxon>
        <taxon>Streptomycetaceae</taxon>
        <taxon>Yinghuangia</taxon>
    </lineage>
</organism>
<dbReference type="AlphaFoldDB" id="A0AA41PWI9"/>
<feature type="compositionally biased region" description="Basic and acidic residues" evidence="1">
    <location>
        <begin position="29"/>
        <end position="38"/>
    </location>
</feature>
<reference evidence="2" key="1">
    <citation type="submission" date="2022-01" db="EMBL/GenBank/DDBJ databases">
        <title>Genome-Based Taxonomic Classification of the Phylum Actinobacteria.</title>
        <authorList>
            <person name="Gao Y."/>
        </authorList>
    </citation>
    <scope>NUCLEOTIDE SEQUENCE</scope>
    <source>
        <strain evidence="2">KLBMP 8922</strain>
    </source>
</reference>
<proteinExistence type="predicted"/>
<evidence type="ECO:0000256" key="1">
    <source>
        <dbReference type="SAM" id="MobiDB-lite"/>
    </source>
</evidence>
<evidence type="ECO:0000313" key="3">
    <source>
        <dbReference type="Proteomes" id="UP001165378"/>
    </source>
</evidence>
<dbReference type="RefSeq" id="WP_235051279.1">
    <property type="nucleotide sequence ID" value="NZ_JAKFHA010000003.1"/>
</dbReference>
<evidence type="ECO:0000313" key="2">
    <source>
        <dbReference type="EMBL" id="MCF2527134.1"/>
    </source>
</evidence>
<accession>A0AA41PWI9</accession>
<comment type="caution">
    <text evidence="2">The sequence shown here is derived from an EMBL/GenBank/DDBJ whole genome shotgun (WGS) entry which is preliminary data.</text>
</comment>
<name>A0AA41PWI9_9ACTN</name>